<dbReference type="PANTHER" id="PTHR30332:SF17">
    <property type="entry name" value="TYPE IV PILIATION SYSTEM PROTEIN DR_0774-RELATED"/>
    <property type="match status" value="1"/>
</dbReference>
<dbReference type="GO" id="GO:0015627">
    <property type="term" value="C:type II protein secretion system complex"/>
    <property type="evidence" value="ECO:0007669"/>
    <property type="project" value="TreeGrafter"/>
</dbReference>
<protein>
    <submittedName>
        <fullName evidence="4">Pectic enzymes secretion protein OutD</fullName>
    </submittedName>
</protein>
<dbReference type="AlphaFoldDB" id="A0A0P1FZS5"/>
<feature type="domain" description="Pilus formation protein N-terminal" evidence="3">
    <location>
        <begin position="62"/>
        <end position="129"/>
    </location>
</feature>
<dbReference type="PRINTS" id="PR01032">
    <property type="entry name" value="PHAGEIV"/>
</dbReference>
<dbReference type="InterPro" id="IPR050810">
    <property type="entry name" value="Bact_Secretion_Sys_Channel"/>
</dbReference>
<dbReference type="InterPro" id="IPR004846">
    <property type="entry name" value="T2SS/T3SS_dom"/>
</dbReference>
<evidence type="ECO:0000259" key="2">
    <source>
        <dbReference type="Pfam" id="PF00263"/>
    </source>
</evidence>
<proteinExistence type="inferred from homology"/>
<sequence>MILMRTSFKNVRVRGTPIGMMRRLGQTLIAGLFAGVFAVTSQTAPSHAQTRDVIIDDGIVTSLTLAPGRTLTLQTNRPYADILIGNTSVLDVFPLTPSSLYVQTKGLGATNVTLYDEEKRLLEVIDVNVRIDFSDLEREIRRAVPSAQVSAQNINNRIRVSGVVKNDLDKARVLEIADQYSEEDVIDGIRVHTAQQVELDVRILEVERTSGRSLGVDLTGTRDDGSTAFRTIGAQTTAANGTPFGTIVGDLLSVGGVDVDIVINALEGRGLARRLANPKLVTTSGVEANFVVGGEVPIQESTIGENGNVATSTGYREYGVRLNFVPVVQDDEVIRLRINPEVSDIDPSLTVNGQPAFISRKAETTVSLRSGQSFAIAGLLQVNNARNSDQVPLLGQVPILGTLFSSRRFRKDETDLVILVTPRLVSPVDADTPLRSPLDDTRSSNDVELFLLGMLEVDRNLLRRFREGDGVIGPYGHMIDLEFEDGIIEKK</sequence>
<evidence type="ECO:0000256" key="1">
    <source>
        <dbReference type="RuleBase" id="RU004003"/>
    </source>
</evidence>
<dbReference type="Proteomes" id="UP000052022">
    <property type="component" value="Unassembled WGS sequence"/>
</dbReference>
<feature type="domain" description="Type II/III secretion system secretin-like" evidence="2">
    <location>
        <begin position="265"/>
        <end position="425"/>
    </location>
</feature>
<evidence type="ECO:0000313" key="4">
    <source>
        <dbReference type="EMBL" id="CUH74908.1"/>
    </source>
</evidence>
<dbReference type="EMBL" id="CYSD01000002">
    <property type="protein sequence ID" value="CUH74908.1"/>
    <property type="molecule type" value="Genomic_DNA"/>
</dbReference>
<dbReference type="InterPro" id="IPR001775">
    <property type="entry name" value="GspD/PilQ"/>
</dbReference>
<evidence type="ECO:0000313" key="5">
    <source>
        <dbReference type="Proteomes" id="UP000052022"/>
    </source>
</evidence>
<reference evidence="4 5" key="1">
    <citation type="submission" date="2015-09" db="EMBL/GenBank/DDBJ databases">
        <authorList>
            <consortium name="Swine Surveillance"/>
        </authorList>
    </citation>
    <scope>NUCLEOTIDE SEQUENCE [LARGE SCALE GENOMIC DNA]</scope>
    <source>
        <strain evidence="4 5">CECT 7557</strain>
    </source>
</reference>
<dbReference type="STRING" id="928856.SAMN04488049_11349"/>
<dbReference type="PRINTS" id="PR00811">
    <property type="entry name" value="BCTERIALGSPD"/>
</dbReference>
<keyword evidence="5" id="KW-1185">Reference proteome</keyword>
<accession>A0A0P1FZS5</accession>
<dbReference type="Pfam" id="PF00263">
    <property type="entry name" value="Secretin"/>
    <property type="match status" value="1"/>
</dbReference>
<gene>
    <name evidence="4" type="primary">outD_1</name>
    <name evidence="4" type="ORF">TRM7557_00139</name>
</gene>
<evidence type="ECO:0000259" key="3">
    <source>
        <dbReference type="Pfam" id="PF13629"/>
    </source>
</evidence>
<organism evidence="4 5">
    <name type="scientific">Tritonibacter multivorans</name>
    <dbReference type="NCBI Taxonomy" id="928856"/>
    <lineage>
        <taxon>Bacteria</taxon>
        <taxon>Pseudomonadati</taxon>
        <taxon>Pseudomonadota</taxon>
        <taxon>Alphaproteobacteria</taxon>
        <taxon>Rhodobacterales</taxon>
        <taxon>Paracoccaceae</taxon>
        <taxon>Tritonibacter</taxon>
    </lineage>
</organism>
<dbReference type="PANTHER" id="PTHR30332">
    <property type="entry name" value="PROBABLE GENERAL SECRETION PATHWAY PROTEIN D"/>
    <property type="match status" value="1"/>
</dbReference>
<dbReference type="Pfam" id="PF13629">
    <property type="entry name" value="T2SS-T3SS_pil_N"/>
    <property type="match status" value="1"/>
</dbReference>
<dbReference type="InterPro" id="IPR032789">
    <property type="entry name" value="T2SS-T3SS_pil_N"/>
</dbReference>
<comment type="similarity">
    <text evidence="1">Belongs to the bacterial secretin family.</text>
</comment>
<name>A0A0P1FZS5_9RHOB</name>
<dbReference type="GO" id="GO:0009306">
    <property type="term" value="P:protein secretion"/>
    <property type="evidence" value="ECO:0007669"/>
    <property type="project" value="InterPro"/>
</dbReference>